<sequence length="231" mass="25958">MSQTILKPKNTIPPLENGDQLTQVEFEQRYAQMPDVKKAELIEGVVYMASPLRMTQHANPHARIMTWLGTYWSATPGVEVGDNATVRLDADNEPQPDALLRLTVDGQSRISEDGYVEGAPELIVEIAASTASIDLNDKLKAYRRNQVQEYLVWRVYDGELDWFRLREGKYIKLEPNDKGIICSDYFPGLWLAQDALLTGDLGPVLAILQEGLTSPDHENLVNKFTDKGKVD</sequence>
<proteinExistence type="predicted"/>
<dbReference type="CDD" id="cd06260">
    <property type="entry name" value="DUF820-like"/>
    <property type="match status" value="1"/>
</dbReference>
<evidence type="ECO:0000313" key="3">
    <source>
        <dbReference type="Proteomes" id="UP000177870"/>
    </source>
</evidence>
<dbReference type="PANTHER" id="PTHR35400:SF3">
    <property type="entry name" value="SLL1072 PROTEIN"/>
    <property type="match status" value="1"/>
</dbReference>
<name>A0A1D8U1Y5_9CYAN</name>
<dbReference type="SUPFAM" id="SSF52980">
    <property type="entry name" value="Restriction endonuclease-like"/>
    <property type="match status" value="1"/>
</dbReference>
<dbReference type="Proteomes" id="UP000177870">
    <property type="component" value="Chromosome"/>
</dbReference>
<gene>
    <name evidence="2" type="ORF">BJP34_33510</name>
</gene>
<dbReference type="RefSeq" id="WP_070396067.1">
    <property type="nucleotide sequence ID" value="NZ_CP017599.1"/>
</dbReference>
<accession>A0A1D8U1Y5</accession>
<organism evidence="2 3">
    <name type="scientific">Moorena producens PAL-8-15-08-1</name>
    <dbReference type="NCBI Taxonomy" id="1458985"/>
    <lineage>
        <taxon>Bacteria</taxon>
        <taxon>Bacillati</taxon>
        <taxon>Cyanobacteriota</taxon>
        <taxon>Cyanophyceae</taxon>
        <taxon>Coleofasciculales</taxon>
        <taxon>Coleofasciculaceae</taxon>
        <taxon>Moorena</taxon>
    </lineage>
</organism>
<dbReference type="Gene3D" id="3.90.1570.10">
    <property type="entry name" value="tt1808, chain A"/>
    <property type="match status" value="1"/>
</dbReference>
<reference evidence="3" key="1">
    <citation type="submission" date="2016-10" db="EMBL/GenBank/DDBJ databases">
        <title>Comparative genomics uncovers the prolific and rare metabolic potential of the cyanobacterial genus Moorea.</title>
        <authorList>
            <person name="Leao T."/>
            <person name="Castelao G."/>
            <person name="Korobeynikov A."/>
            <person name="Monroe E.A."/>
            <person name="Podell S."/>
            <person name="Glukhov E."/>
            <person name="Allen E."/>
            <person name="Gerwick W.H."/>
            <person name="Gerwick L."/>
        </authorList>
    </citation>
    <scope>NUCLEOTIDE SEQUENCE [LARGE SCALE GENOMIC DNA]</scope>
    <source>
        <strain evidence="3">PAL-8-15-08-1</strain>
    </source>
</reference>
<dbReference type="STRING" id="1458985.BJP34_33510"/>
<dbReference type="InterPro" id="IPR008538">
    <property type="entry name" value="Uma2"/>
</dbReference>
<evidence type="ECO:0000313" key="2">
    <source>
        <dbReference type="EMBL" id="AOX03696.1"/>
    </source>
</evidence>
<dbReference type="AlphaFoldDB" id="A0A1D8U1Y5"/>
<dbReference type="InterPro" id="IPR011335">
    <property type="entry name" value="Restrct_endonuc-II-like"/>
</dbReference>
<evidence type="ECO:0000259" key="1">
    <source>
        <dbReference type="Pfam" id="PF05685"/>
    </source>
</evidence>
<dbReference type="EMBL" id="CP017599">
    <property type="protein sequence ID" value="AOX03696.1"/>
    <property type="molecule type" value="Genomic_DNA"/>
</dbReference>
<dbReference type="InterPro" id="IPR012296">
    <property type="entry name" value="Nuclease_put_TT1808"/>
</dbReference>
<dbReference type="Pfam" id="PF05685">
    <property type="entry name" value="Uma2"/>
    <property type="match status" value="1"/>
</dbReference>
<protein>
    <recommendedName>
        <fullName evidence="1">Putative restriction endonuclease domain-containing protein</fullName>
    </recommendedName>
</protein>
<feature type="domain" description="Putative restriction endonuclease" evidence="1">
    <location>
        <begin position="29"/>
        <end position="192"/>
    </location>
</feature>
<dbReference type="PANTHER" id="PTHR35400">
    <property type="entry name" value="SLR1083 PROTEIN"/>
    <property type="match status" value="1"/>
</dbReference>
<dbReference type="OrthoDB" id="449656at2"/>
<dbReference type="KEGG" id="mpro:BJP34_33510"/>